<protein>
    <submittedName>
        <fullName evidence="3">ChaN family lipoprotein</fullName>
    </submittedName>
</protein>
<evidence type="ECO:0000313" key="3">
    <source>
        <dbReference type="EMBL" id="MEK8029984.1"/>
    </source>
</evidence>
<dbReference type="Proteomes" id="UP001371218">
    <property type="component" value="Unassembled WGS sequence"/>
</dbReference>
<keyword evidence="1" id="KW-0732">Signal</keyword>
<dbReference type="SUPFAM" id="SSF159501">
    <property type="entry name" value="EreA/ChaN-like"/>
    <property type="match status" value="1"/>
</dbReference>
<organism evidence="3 4">
    <name type="scientific">Ideonella lacteola</name>
    <dbReference type="NCBI Taxonomy" id="2984193"/>
    <lineage>
        <taxon>Bacteria</taxon>
        <taxon>Pseudomonadati</taxon>
        <taxon>Pseudomonadota</taxon>
        <taxon>Betaproteobacteria</taxon>
        <taxon>Burkholderiales</taxon>
        <taxon>Sphaerotilaceae</taxon>
        <taxon>Ideonella</taxon>
    </lineage>
</organism>
<dbReference type="CDD" id="cd14727">
    <property type="entry name" value="ChanN-like"/>
    <property type="match status" value="1"/>
</dbReference>
<proteinExistence type="predicted"/>
<name>A0ABU9BLK7_9BURK</name>
<keyword evidence="3" id="KW-0449">Lipoprotein</keyword>
<dbReference type="EMBL" id="JBBUTG010000002">
    <property type="protein sequence ID" value="MEK8029984.1"/>
    <property type="molecule type" value="Genomic_DNA"/>
</dbReference>
<evidence type="ECO:0000256" key="1">
    <source>
        <dbReference type="SAM" id="SignalP"/>
    </source>
</evidence>
<evidence type="ECO:0000313" key="4">
    <source>
        <dbReference type="Proteomes" id="UP001371218"/>
    </source>
</evidence>
<dbReference type="PROSITE" id="PS51257">
    <property type="entry name" value="PROKAR_LIPOPROTEIN"/>
    <property type="match status" value="1"/>
</dbReference>
<feature type="chain" id="PRO_5046709720" evidence="1">
    <location>
        <begin position="22"/>
        <end position="278"/>
    </location>
</feature>
<feature type="signal peptide" evidence="1">
    <location>
        <begin position="1"/>
        <end position="21"/>
    </location>
</feature>
<feature type="domain" description="Haem-binding uptake Tiki superfamily ChaN" evidence="2">
    <location>
        <begin position="31"/>
        <end position="228"/>
    </location>
</feature>
<dbReference type="RefSeq" id="WP_341424346.1">
    <property type="nucleotide sequence ID" value="NZ_JBBUTG010000002.1"/>
</dbReference>
<accession>A0ABU9BLK7</accession>
<reference evidence="3 4" key="1">
    <citation type="submission" date="2024-04" db="EMBL/GenBank/DDBJ databases">
        <title>Novel species of the genus Ideonella isolated from streams.</title>
        <authorList>
            <person name="Lu H."/>
        </authorList>
    </citation>
    <scope>NUCLEOTIDE SEQUENCE [LARGE SCALE GENOMIC DNA]</scope>
    <source>
        <strain evidence="3 4">DXS29W</strain>
    </source>
</reference>
<sequence length="278" mass="29589">MKRLLPLIVTLFGALATLGCAHPDAPPPPGLAQPRFVLLGEVHDNPRHHTLRAEWLRALLADGRPTRVVFEQLDATKDGALQAARQDHPRDSDAVARAGGLDEKGWRWPLHRPLFDVALAAGATITGGNLPRESIRAVVRQGEVPGPLQALIDRSGWSPTLQAAAEADIVDGHCGALPASQVAPMALAQRVRDASMAQAMLASAPGERVVLIAGNGHVRRDRGVPHYLRGAGVAATDIIAVGLVEIDGMDAPASAFDRLQATEREPRPDPCEAFKTSR</sequence>
<comment type="caution">
    <text evidence="3">The sequence shown here is derived from an EMBL/GenBank/DDBJ whole genome shotgun (WGS) entry which is preliminary data.</text>
</comment>
<evidence type="ECO:0000259" key="2">
    <source>
        <dbReference type="Pfam" id="PF04187"/>
    </source>
</evidence>
<dbReference type="Gene3D" id="3.40.50.11550">
    <property type="match status" value="2"/>
</dbReference>
<dbReference type="InterPro" id="IPR007314">
    <property type="entry name" value="Cofac_haem-bd_dom"/>
</dbReference>
<keyword evidence="4" id="KW-1185">Reference proteome</keyword>
<dbReference type="Pfam" id="PF04187">
    <property type="entry name" value="Cofac_haem_bdg"/>
    <property type="match status" value="1"/>
</dbReference>
<gene>
    <name evidence="3" type="ORF">AACH06_04040</name>
</gene>